<comment type="caution">
    <text evidence="1">The sequence shown here is derived from an EMBL/GenBank/DDBJ whole genome shotgun (WGS) entry which is preliminary data.</text>
</comment>
<name>A0A2I0KQN0_PUNGR</name>
<dbReference type="EMBL" id="PGOL01000435">
    <property type="protein sequence ID" value="PKI70623.1"/>
    <property type="molecule type" value="Genomic_DNA"/>
</dbReference>
<keyword evidence="2" id="KW-1185">Reference proteome</keyword>
<dbReference type="Proteomes" id="UP000233551">
    <property type="component" value="Unassembled WGS sequence"/>
</dbReference>
<evidence type="ECO:0000313" key="1">
    <source>
        <dbReference type="EMBL" id="PKI70623.1"/>
    </source>
</evidence>
<sequence length="125" mass="13691">MHSGGQDEFRKTCFRVPFIGSWIRRLGSPIRKASTNVQEPRQEGIYKCPGVPRLKQETSEMRSGVLLVILWPLPIFGSPCPQGRVFAFVGPTANSDPGFGWVISVGANGPKWGADSLPLFGCMLD</sequence>
<protein>
    <submittedName>
        <fullName evidence="1">Uncharacterized protein</fullName>
    </submittedName>
</protein>
<dbReference type="AlphaFoldDB" id="A0A2I0KQN0"/>
<accession>A0A2I0KQN0</accession>
<organism evidence="1 2">
    <name type="scientific">Punica granatum</name>
    <name type="common">Pomegranate</name>
    <dbReference type="NCBI Taxonomy" id="22663"/>
    <lineage>
        <taxon>Eukaryota</taxon>
        <taxon>Viridiplantae</taxon>
        <taxon>Streptophyta</taxon>
        <taxon>Embryophyta</taxon>
        <taxon>Tracheophyta</taxon>
        <taxon>Spermatophyta</taxon>
        <taxon>Magnoliopsida</taxon>
        <taxon>eudicotyledons</taxon>
        <taxon>Gunneridae</taxon>
        <taxon>Pentapetalae</taxon>
        <taxon>rosids</taxon>
        <taxon>malvids</taxon>
        <taxon>Myrtales</taxon>
        <taxon>Lythraceae</taxon>
        <taxon>Punica</taxon>
    </lineage>
</organism>
<evidence type="ECO:0000313" key="2">
    <source>
        <dbReference type="Proteomes" id="UP000233551"/>
    </source>
</evidence>
<gene>
    <name evidence="1" type="ORF">CRG98_008997</name>
</gene>
<proteinExistence type="predicted"/>
<reference evidence="1 2" key="1">
    <citation type="submission" date="2017-11" db="EMBL/GenBank/DDBJ databases">
        <title>De-novo sequencing of pomegranate (Punica granatum L.) genome.</title>
        <authorList>
            <person name="Akparov Z."/>
            <person name="Amiraslanov A."/>
            <person name="Hajiyeva S."/>
            <person name="Abbasov M."/>
            <person name="Kaur K."/>
            <person name="Hamwieh A."/>
            <person name="Solovyev V."/>
            <person name="Salamov A."/>
            <person name="Braich B."/>
            <person name="Kosarev P."/>
            <person name="Mahmoud A."/>
            <person name="Hajiyev E."/>
            <person name="Babayeva S."/>
            <person name="Izzatullayeva V."/>
            <person name="Mammadov A."/>
            <person name="Mammadov A."/>
            <person name="Sharifova S."/>
            <person name="Ojaghi J."/>
            <person name="Eynullazada K."/>
            <person name="Bayramov B."/>
            <person name="Abdulazimova A."/>
            <person name="Shahmuradov I."/>
        </authorList>
    </citation>
    <scope>NUCLEOTIDE SEQUENCE [LARGE SCALE GENOMIC DNA]</scope>
    <source>
        <strain evidence="2">cv. AG2017</strain>
        <tissue evidence="1">Leaf</tissue>
    </source>
</reference>